<dbReference type="PANTHER" id="PTHR42742">
    <property type="entry name" value="TRANSCRIPTIONAL REPRESSOR MPRA"/>
    <property type="match status" value="1"/>
</dbReference>
<dbReference type="InterPro" id="IPR014710">
    <property type="entry name" value="RmlC-like_jellyroll"/>
</dbReference>
<dbReference type="Proteomes" id="UP000037446">
    <property type="component" value="Unassembled WGS sequence"/>
</dbReference>
<dbReference type="GO" id="GO:0004476">
    <property type="term" value="F:mannose-6-phosphate isomerase activity"/>
    <property type="evidence" value="ECO:0007669"/>
    <property type="project" value="UniProtKB-EC"/>
</dbReference>
<keyword evidence="2" id="KW-0862">Zinc</keyword>
<dbReference type="InterPro" id="IPR051804">
    <property type="entry name" value="Carb_Metab_Reg_Kinase/Isom"/>
</dbReference>
<dbReference type="AlphaFoldDB" id="A0A0L1KAY0"/>
<dbReference type="RefSeq" id="WP_050601065.1">
    <property type="nucleotide sequence ID" value="NZ_JYNE01000027.1"/>
</dbReference>
<dbReference type="PATRIC" id="fig|1306953.7.peg.2188"/>
<keyword evidence="1" id="KW-0479">Metal-binding</keyword>
<dbReference type="STRING" id="1306953.J121_2113"/>
<evidence type="ECO:0000313" key="4">
    <source>
        <dbReference type="Proteomes" id="UP000037446"/>
    </source>
</evidence>
<reference evidence="3" key="1">
    <citation type="submission" date="2015-02" db="EMBL/GenBank/DDBJ databases">
        <authorList>
            <person name="Chooi Y.-H."/>
        </authorList>
    </citation>
    <scope>NUCLEOTIDE SEQUENCE [LARGE SCALE GENOMIC DNA]</scope>
    <source>
        <strain evidence="3">LAMA 915</strain>
    </source>
</reference>
<comment type="caution">
    <text evidence="3">The sequence shown here is derived from an EMBL/GenBank/DDBJ whole genome shotgun (WGS) entry which is preliminary data.</text>
</comment>
<protein>
    <submittedName>
        <fullName evidence="3">Mannose-6-phosphate isomerase</fullName>
        <ecNumber evidence="3">5.3.1.8</ecNumber>
    </submittedName>
</protein>
<evidence type="ECO:0000256" key="2">
    <source>
        <dbReference type="ARBA" id="ARBA00022833"/>
    </source>
</evidence>
<organism evidence="3 4">
    <name type="scientific">Qipengyuania citrea LAMA 915</name>
    <dbReference type="NCBI Taxonomy" id="1306953"/>
    <lineage>
        <taxon>Bacteria</taxon>
        <taxon>Pseudomonadati</taxon>
        <taxon>Pseudomonadota</taxon>
        <taxon>Alphaproteobacteria</taxon>
        <taxon>Sphingomonadales</taxon>
        <taxon>Erythrobacteraceae</taxon>
        <taxon>Qipengyuania</taxon>
    </lineage>
</organism>
<dbReference type="GO" id="GO:0046872">
    <property type="term" value="F:metal ion binding"/>
    <property type="evidence" value="ECO:0007669"/>
    <property type="project" value="UniProtKB-KW"/>
</dbReference>
<dbReference type="EMBL" id="JYNE01000027">
    <property type="protein sequence ID" value="KNH01098.1"/>
    <property type="molecule type" value="Genomic_DNA"/>
</dbReference>
<name>A0A0L1KAY0_9SPHN</name>
<evidence type="ECO:0000313" key="3">
    <source>
        <dbReference type="EMBL" id="KNH01098.1"/>
    </source>
</evidence>
<dbReference type="EC" id="5.3.1.8" evidence="3"/>
<dbReference type="PANTHER" id="PTHR42742:SF3">
    <property type="entry name" value="FRUCTOKINASE"/>
    <property type="match status" value="1"/>
</dbReference>
<dbReference type="SUPFAM" id="SSF51182">
    <property type="entry name" value="RmlC-like cupins"/>
    <property type="match status" value="1"/>
</dbReference>
<dbReference type="InterPro" id="IPR011051">
    <property type="entry name" value="RmlC_Cupin_sf"/>
</dbReference>
<dbReference type="CDD" id="cd07010">
    <property type="entry name" value="cupin_PMI_type_I_N_bac"/>
    <property type="match status" value="1"/>
</dbReference>
<keyword evidence="3" id="KW-0413">Isomerase</keyword>
<proteinExistence type="predicted"/>
<accession>A0A0L1KAY0</accession>
<gene>
    <name evidence="3" type="ORF">J121_2113</name>
</gene>
<dbReference type="Gene3D" id="2.60.120.10">
    <property type="entry name" value="Jelly Rolls"/>
    <property type="match status" value="1"/>
</dbReference>
<evidence type="ECO:0000256" key="1">
    <source>
        <dbReference type="ARBA" id="ARBA00022723"/>
    </source>
</evidence>
<sequence>MIQKLRTRFVEKVWGVSRLPPLFGHSFQKPIGEVWFEPTRDLDQLLAKYIFASERLSVQAHPTNEQARALGLGNTGKSECWVITHAEPGARIAAGFREKISAEHMQAAALDGSIIDLLDWHEVYPGDAFYIPGGTVHAIGGGVSLIEVQQNNDITFRLFDYGRPRELHLDRGVEIADTAPYPSSLRSRIDGDAGQLVDGPHFDLFYWRCSGEAPFPGLADHPALFIPFSGTVAIGKEDLAVGECAVVHGPRSDMLHGDALLLIAQPRR</sequence>